<keyword evidence="4" id="KW-1185">Reference proteome</keyword>
<feature type="transmembrane region" description="Helical" evidence="1">
    <location>
        <begin position="281"/>
        <end position="298"/>
    </location>
</feature>
<keyword evidence="3" id="KW-0808">Transferase</keyword>
<feature type="transmembrane region" description="Helical" evidence="1">
    <location>
        <begin position="250"/>
        <end position="269"/>
    </location>
</feature>
<keyword evidence="1" id="KW-0472">Membrane</keyword>
<dbReference type="AlphaFoldDB" id="D2R059"/>
<feature type="transmembrane region" description="Helical" evidence="1">
    <location>
        <begin position="352"/>
        <end position="375"/>
    </location>
</feature>
<keyword evidence="3" id="KW-0012">Acyltransferase</keyword>
<dbReference type="eggNOG" id="COG1835">
    <property type="taxonomic scope" value="Bacteria"/>
</dbReference>
<feature type="transmembrane region" description="Helical" evidence="1">
    <location>
        <begin position="12"/>
        <end position="31"/>
    </location>
</feature>
<dbReference type="STRING" id="530564.Psta_3769"/>
<dbReference type="GO" id="GO:0016020">
    <property type="term" value="C:membrane"/>
    <property type="evidence" value="ECO:0007669"/>
    <property type="project" value="TreeGrafter"/>
</dbReference>
<gene>
    <name evidence="3" type="ordered locus">Psta_3769</name>
</gene>
<dbReference type="PANTHER" id="PTHR23028:SF53">
    <property type="entry name" value="ACYL_TRANSF_3 DOMAIN-CONTAINING PROTEIN"/>
    <property type="match status" value="1"/>
</dbReference>
<dbReference type="Pfam" id="PF01757">
    <property type="entry name" value="Acyl_transf_3"/>
    <property type="match status" value="1"/>
</dbReference>
<accession>D2R059</accession>
<keyword evidence="1" id="KW-0812">Transmembrane</keyword>
<dbReference type="HOGENOM" id="CLU_005679_1_4_0"/>
<feature type="transmembrane region" description="Helical" evidence="1">
    <location>
        <begin position="96"/>
        <end position="118"/>
    </location>
</feature>
<dbReference type="Proteomes" id="UP000001887">
    <property type="component" value="Chromosome"/>
</dbReference>
<feature type="transmembrane region" description="Helical" evidence="1">
    <location>
        <begin position="219"/>
        <end position="238"/>
    </location>
</feature>
<feature type="domain" description="Acyltransferase 3" evidence="2">
    <location>
        <begin position="58"/>
        <end position="396"/>
    </location>
</feature>
<dbReference type="InterPro" id="IPR002656">
    <property type="entry name" value="Acyl_transf_3_dom"/>
</dbReference>
<feature type="transmembrane region" description="Helical" evidence="1">
    <location>
        <begin position="57"/>
        <end position="76"/>
    </location>
</feature>
<sequence length="414" mass="45367">MSLDGPRAILGWGSWGEMVMAILGTLARRFGWGYGRQQLGHELLPALNPTELPRGHIPALDAIRGLAIVVVTLYRFGGGAPDAARSLEPSWLVHSLSHGVDLFFVLSGFLITGILFDAKEQPHYFRNFYARRTLRIFPLYYFALALSLVVLPLVGGSIAAAFSPIAEDQLWLWLYGGNVLQSLRGEWCLGPLNHFWSLAVEEHFYLVWPLVIFSLSRTWAMRVCLATAVAATIARVVWIKAGGNMVAVEVFTLLRLDALSIGSFLALAMRSPEGFKLITRLAWPLLGLAALVMAVMAAKSMRLLGLPMLGWATLSGLLIVVAVTAREGSWIAGVAKSPVLRFFSRYSYGMYVYQNLLIPILAPLVTAPLLAATLGSDAGGQLVYCAIMCAATTVVAMASFHWLEEPLLKLKRFF</sequence>
<dbReference type="InterPro" id="IPR050879">
    <property type="entry name" value="Acyltransferase_3"/>
</dbReference>
<protein>
    <submittedName>
        <fullName evidence="3">Acyltransferase 3</fullName>
    </submittedName>
</protein>
<feature type="transmembrane region" description="Helical" evidence="1">
    <location>
        <begin position="382"/>
        <end position="403"/>
    </location>
</feature>
<evidence type="ECO:0000259" key="2">
    <source>
        <dbReference type="Pfam" id="PF01757"/>
    </source>
</evidence>
<dbReference type="KEGG" id="psl:Psta_3769"/>
<evidence type="ECO:0000313" key="3">
    <source>
        <dbReference type="EMBL" id="ADB18424.1"/>
    </source>
</evidence>
<proteinExistence type="predicted"/>
<evidence type="ECO:0000313" key="4">
    <source>
        <dbReference type="Proteomes" id="UP000001887"/>
    </source>
</evidence>
<evidence type="ECO:0000256" key="1">
    <source>
        <dbReference type="SAM" id="Phobius"/>
    </source>
</evidence>
<dbReference type="PANTHER" id="PTHR23028">
    <property type="entry name" value="ACETYLTRANSFERASE"/>
    <property type="match status" value="1"/>
</dbReference>
<organism evidence="3 4">
    <name type="scientific">Pirellula staleyi (strain ATCC 27377 / DSM 6068 / ICPB 4128)</name>
    <name type="common">Pirella staleyi</name>
    <dbReference type="NCBI Taxonomy" id="530564"/>
    <lineage>
        <taxon>Bacteria</taxon>
        <taxon>Pseudomonadati</taxon>
        <taxon>Planctomycetota</taxon>
        <taxon>Planctomycetia</taxon>
        <taxon>Pirellulales</taxon>
        <taxon>Pirellulaceae</taxon>
        <taxon>Pirellula</taxon>
    </lineage>
</organism>
<keyword evidence="1" id="KW-1133">Transmembrane helix</keyword>
<feature type="transmembrane region" description="Helical" evidence="1">
    <location>
        <begin position="139"/>
        <end position="162"/>
    </location>
</feature>
<name>D2R059_PIRSD</name>
<feature type="transmembrane region" description="Helical" evidence="1">
    <location>
        <begin position="310"/>
        <end position="332"/>
    </location>
</feature>
<dbReference type="GO" id="GO:0016747">
    <property type="term" value="F:acyltransferase activity, transferring groups other than amino-acyl groups"/>
    <property type="evidence" value="ECO:0007669"/>
    <property type="project" value="InterPro"/>
</dbReference>
<dbReference type="GO" id="GO:0000271">
    <property type="term" value="P:polysaccharide biosynthetic process"/>
    <property type="evidence" value="ECO:0007669"/>
    <property type="project" value="TreeGrafter"/>
</dbReference>
<reference evidence="3 4" key="1">
    <citation type="journal article" date="2009" name="Stand. Genomic Sci.">
        <title>Complete genome sequence of Pirellula staleyi type strain (ATCC 27377).</title>
        <authorList>
            <person name="Clum A."/>
            <person name="Tindall B.J."/>
            <person name="Sikorski J."/>
            <person name="Ivanova N."/>
            <person name="Mavrommatis K."/>
            <person name="Lucas S."/>
            <person name="Glavina del Rio T."/>
            <person name="Nolan M."/>
            <person name="Chen F."/>
            <person name="Tice H."/>
            <person name="Pitluck S."/>
            <person name="Cheng J.F."/>
            <person name="Chertkov O."/>
            <person name="Brettin T."/>
            <person name="Han C."/>
            <person name="Detter J.C."/>
            <person name="Kuske C."/>
            <person name="Bruce D."/>
            <person name="Goodwin L."/>
            <person name="Ovchinikova G."/>
            <person name="Pati A."/>
            <person name="Mikhailova N."/>
            <person name="Chen A."/>
            <person name="Palaniappan K."/>
            <person name="Land M."/>
            <person name="Hauser L."/>
            <person name="Chang Y.J."/>
            <person name="Jeffries C.D."/>
            <person name="Chain P."/>
            <person name="Rohde M."/>
            <person name="Goker M."/>
            <person name="Bristow J."/>
            <person name="Eisen J.A."/>
            <person name="Markowitz V."/>
            <person name="Hugenholtz P."/>
            <person name="Kyrpides N.C."/>
            <person name="Klenk H.P."/>
            <person name="Lapidus A."/>
        </authorList>
    </citation>
    <scope>NUCLEOTIDE SEQUENCE [LARGE SCALE GENOMIC DNA]</scope>
    <source>
        <strain evidence="4">ATCC 27377 / DSM 6068 / ICPB 4128</strain>
    </source>
</reference>
<dbReference type="EMBL" id="CP001848">
    <property type="protein sequence ID" value="ADB18424.1"/>
    <property type="molecule type" value="Genomic_DNA"/>
</dbReference>